<evidence type="ECO:0000256" key="11">
    <source>
        <dbReference type="ARBA" id="ARBA00076938"/>
    </source>
</evidence>
<sequence>MECQWKPDEQGLQQILQLLKESQSPDTSTQRSVQQKLEQLNQYPDFNNYLIFVLTKLKTEEQLWNWPELLPKLCLLLDSEDYNTCEVRDTLYLELSADSIPPFSLGAFGALQKICEDSAEILDSDMLDRPLNVMIPKFLQFFKHSSPKIRSHAIACVNQFIISRTQALMLHIDPFIENLFALAGDEEPEVRKNVCRALVMLLEVRLDRLLPHMHNIIERTQDQDENVALEACEFWLTLAEQPVCKEVLGGHLPKLTPVLVNGMKYSEIDIILLKGDVEEDEAIPDNEQDIRPRFHRSRTVAQQHEGGDSIEEEEDDDDDDDLDDDETISDWNLRKCSAAALDVLANVFRDDLLLHILPLLKELLFHPEWLFKESGILVLGAIAEGCMQGMIPYLPELIPHLVQCLSDKKALVRSITCWTLSRYAHWVVSQPPDTYLKPLMTELLKRILDSNKRVQEAACSAFATLEEEACTELVPYLAYILDTLVFAFSKYQHKNLLILYDAIGTLADSVGHHLNKPEYIQMLMPPLIQKWNQLKDEDKDLFPLLECLSSVATALQSGFLPYCEPVYQRCVNLVQKTLAQAVVRDIK</sequence>
<keyword evidence="7" id="KW-0007">Acetylation</keyword>
<dbReference type="GO" id="GO:0006606">
    <property type="term" value="P:protein import into nucleus"/>
    <property type="evidence" value="ECO:0007669"/>
    <property type="project" value="InterPro"/>
</dbReference>
<name>A0A553R230_9TELE</name>
<evidence type="ECO:0000313" key="16">
    <source>
        <dbReference type="Proteomes" id="UP000316079"/>
    </source>
</evidence>
<dbReference type="InterPro" id="IPR011989">
    <property type="entry name" value="ARM-like"/>
</dbReference>
<keyword evidence="3" id="KW-0813">Transport</keyword>
<keyword evidence="16" id="KW-1185">Reference proteome</keyword>
<evidence type="ECO:0000256" key="2">
    <source>
        <dbReference type="ARBA" id="ARBA00004496"/>
    </source>
</evidence>
<dbReference type="InterPro" id="IPR016024">
    <property type="entry name" value="ARM-type_fold"/>
</dbReference>
<dbReference type="Pfam" id="PF13513">
    <property type="entry name" value="HEAT_EZ"/>
    <property type="match status" value="1"/>
</dbReference>
<feature type="domain" description="Importin subunit beta-1/Transportin-1-like TPR repeats" evidence="14">
    <location>
        <begin position="439"/>
        <end position="575"/>
    </location>
</feature>
<organism evidence="15 16">
    <name type="scientific">Danionella cerebrum</name>
    <dbReference type="NCBI Taxonomy" id="2873325"/>
    <lineage>
        <taxon>Eukaryota</taxon>
        <taxon>Metazoa</taxon>
        <taxon>Chordata</taxon>
        <taxon>Craniata</taxon>
        <taxon>Vertebrata</taxon>
        <taxon>Euteleostomi</taxon>
        <taxon>Actinopterygii</taxon>
        <taxon>Neopterygii</taxon>
        <taxon>Teleostei</taxon>
        <taxon>Ostariophysi</taxon>
        <taxon>Cypriniformes</taxon>
        <taxon>Danionidae</taxon>
        <taxon>Danioninae</taxon>
        <taxon>Danionella</taxon>
    </lineage>
</organism>
<feature type="compositionally biased region" description="Acidic residues" evidence="13">
    <location>
        <begin position="308"/>
        <end position="324"/>
    </location>
</feature>
<dbReference type="InterPro" id="IPR000357">
    <property type="entry name" value="HEAT"/>
</dbReference>
<dbReference type="PANTHER" id="PTHR10527">
    <property type="entry name" value="IMPORTIN BETA"/>
    <property type="match status" value="1"/>
</dbReference>
<evidence type="ECO:0000259" key="14">
    <source>
        <dbReference type="Pfam" id="PF25574"/>
    </source>
</evidence>
<reference evidence="15 16" key="1">
    <citation type="journal article" date="2019" name="Sci. Data">
        <title>Hybrid genome assembly and annotation of Danionella translucida.</title>
        <authorList>
            <person name="Kadobianskyi M."/>
            <person name="Schulze L."/>
            <person name="Schuelke M."/>
            <person name="Judkewitz B."/>
        </authorList>
    </citation>
    <scope>NUCLEOTIDE SEQUENCE [LARGE SCALE GENOMIC DNA]</scope>
    <source>
        <strain evidence="15 16">Bolton</strain>
    </source>
</reference>
<evidence type="ECO:0000256" key="9">
    <source>
        <dbReference type="ARBA" id="ARBA00038423"/>
    </source>
</evidence>
<comment type="similarity">
    <text evidence="9">Belongs to the importin beta family. Importin beta-2 subfamily.</text>
</comment>
<keyword evidence="5" id="KW-0677">Repeat</keyword>
<evidence type="ECO:0000256" key="6">
    <source>
        <dbReference type="ARBA" id="ARBA00022927"/>
    </source>
</evidence>
<evidence type="ECO:0000256" key="4">
    <source>
        <dbReference type="ARBA" id="ARBA00022490"/>
    </source>
</evidence>
<dbReference type="GO" id="GO:0005737">
    <property type="term" value="C:cytoplasm"/>
    <property type="evidence" value="ECO:0007669"/>
    <property type="project" value="UniProtKB-SubCell"/>
</dbReference>
<evidence type="ECO:0000313" key="15">
    <source>
        <dbReference type="EMBL" id="TRY96230.1"/>
    </source>
</evidence>
<dbReference type="SUPFAM" id="SSF48371">
    <property type="entry name" value="ARM repeat"/>
    <property type="match status" value="1"/>
</dbReference>
<dbReference type="Proteomes" id="UP000316079">
    <property type="component" value="Unassembled WGS sequence"/>
</dbReference>
<dbReference type="Pfam" id="PF02985">
    <property type="entry name" value="HEAT"/>
    <property type="match status" value="1"/>
</dbReference>
<dbReference type="AlphaFoldDB" id="A0A553R230"/>
<evidence type="ECO:0000256" key="13">
    <source>
        <dbReference type="SAM" id="MobiDB-lite"/>
    </source>
</evidence>
<dbReference type="OrthoDB" id="951172at2759"/>
<dbReference type="Gene3D" id="1.25.10.10">
    <property type="entry name" value="Leucine-rich Repeat Variant"/>
    <property type="match status" value="2"/>
</dbReference>
<dbReference type="GO" id="GO:0031981">
    <property type="term" value="C:nuclear lumen"/>
    <property type="evidence" value="ECO:0007669"/>
    <property type="project" value="UniProtKB-ARBA"/>
</dbReference>
<evidence type="ECO:0000256" key="12">
    <source>
        <dbReference type="ARBA" id="ARBA00080641"/>
    </source>
</evidence>
<keyword evidence="4" id="KW-0963">Cytoplasm</keyword>
<dbReference type="EMBL" id="SRMA01025313">
    <property type="protein sequence ID" value="TRY96230.1"/>
    <property type="molecule type" value="Genomic_DNA"/>
</dbReference>
<dbReference type="FunFam" id="1.25.10.10:FF:000028">
    <property type="entry name" value="Transportin-1 isoform 1"/>
    <property type="match status" value="1"/>
</dbReference>
<evidence type="ECO:0000256" key="5">
    <source>
        <dbReference type="ARBA" id="ARBA00022737"/>
    </source>
</evidence>
<proteinExistence type="inferred from homology"/>
<dbReference type="InterPro" id="IPR040122">
    <property type="entry name" value="Importin_beta"/>
</dbReference>
<evidence type="ECO:0000256" key="7">
    <source>
        <dbReference type="ARBA" id="ARBA00022990"/>
    </source>
</evidence>
<protein>
    <recommendedName>
        <fullName evidence="10">Transportin-1</fullName>
    </recommendedName>
    <alternativeName>
        <fullName evidence="11">Importin beta-2</fullName>
    </alternativeName>
    <alternativeName>
        <fullName evidence="12">Karyopherin beta-2</fullName>
    </alternativeName>
</protein>
<evidence type="ECO:0000256" key="10">
    <source>
        <dbReference type="ARBA" id="ARBA00067327"/>
    </source>
</evidence>
<keyword evidence="8" id="KW-0539">Nucleus</keyword>
<dbReference type="InterPro" id="IPR058584">
    <property type="entry name" value="IMB1_TNPO1-like_TPR"/>
</dbReference>
<evidence type="ECO:0000256" key="1">
    <source>
        <dbReference type="ARBA" id="ARBA00004123"/>
    </source>
</evidence>
<keyword evidence="6" id="KW-0653">Protein transport</keyword>
<evidence type="ECO:0000256" key="3">
    <source>
        <dbReference type="ARBA" id="ARBA00022448"/>
    </source>
</evidence>
<gene>
    <name evidence="15" type="ORF">DNTS_013744</name>
</gene>
<dbReference type="Pfam" id="PF25574">
    <property type="entry name" value="TPR_IMB1"/>
    <property type="match status" value="1"/>
</dbReference>
<evidence type="ECO:0000256" key="8">
    <source>
        <dbReference type="ARBA" id="ARBA00023242"/>
    </source>
</evidence>
<accession>A0A553R230</accession>
<feature type="region of interest" description="Disordered" evidence="13">
    <location>
        <begin position="283"/>
        <end position="324"/>
    </location>
</feature>
<comment type="caution">
    <text evidence="15">The sequence shown here is derived from an EMBL/GenBank/DDBJ whole genome shotgun (WGS) entry which is preliminary data.</text>
</comment>
<comment type="subcellular location">
    <subcellularLocation>
        <location evidence="2">Cytoplasm</location>
    </subcellularLocation>
    <subcellularLocation>
        <location evidence="1">Nucleus</location>
    </subcellularLocation>
</comment>